<accession>A0AAD8CRL9</accession>
<organism evidence="2 3">
    <name type="scientific">Acipenser oxyrinchus oxyrinchus</name>
    <dbReference type="NCBI Taxonomy" id="40147"/>
    <lineage>
        <taxon>Eukaryota</taxon>
        <taxon>Metazoa</taxon>
        <taxon>Chordata</taxon>
        <taxon>Craniata</taxon>
        <taxon>Vertebrata</taxon>
        <taxon>Euteleostomi</taxon>
        <taxon>Actinopterygii</taxon>
        <taxon>Chondrostei</taxon>
        <taxon>Acipenseriformes</taxon>
        <taxon>Acipenseridae</taxon>
        <taxon>Acipenser</taxon>
    </lineage>
</organism>
<evidence type="ECO:0000313" key="2">
    <source>
        <dbReference type="EMBL" id="KAK1155346.1"/>
    </source>
</evidence>
<feature type="region of interest" description="Disordered" evidence="1">
    <location>
        <begin position="1"/>
        <end position="74"/>
    </location>
</feature>
<reference evidence="2" key="1">
    <citation type="submission" date="2022-02" db="EMBL/GenBank/DDBJ databases">
        <title>Atlantic sturgeon de novo genome assembly.</title>
        <authorList>
            <person name="Stock M."/>
            <person name="Klopp C."/>
            <person name="Guiguen Y."/>
            <person name="Cabau C."/>
            <person name="Parinello H."/>
            <person name="Santidrian Yebra-Pimentel E."/>
            <person name="Kuhl H."/>
            <person name="Dirks R.P."/>
            <person name="Guessner J."/>
            <person name="Wuertz S."/>
            <person name="Du K."/>
            <person name="Schartl M."/>
        </authorList>
    </citation>
    <scope>NUCLEOTIDE SEQUENCE</scope>
    <source>
        <strain evidence="2">STURGEONOMICS-FGT-2020</strain>
        <tissue evidence="2">Whole blood</tissue>
    </source>
</reference>
<protein>
    <submittedName>
        <fullName evidence="2">Uncharacterized protein</fullName>
    </submittedName>
</protein>
<sequence length="74" mass="7860">MESTEPAELGSGPPGSIPGVLKKLLENPPPKLLEENEHDKVKSARRRRREGPGAGGSGGLRLSRAQRSGTNHPL</sequence>
<evidence type="ECO:0000313" key="3">
    <source>
        <dbReference type="Proteomes" id="UP001230051"/>
    </source>
</evidence>
<name>A0AAD8CRL9_ACIOX</name>
<dbReference type="AlphaFoldDB" id="A0AAD8CRL9"/>
<evidence type="ECO:0000256" key="1">
    <source>
        <dbReference type="SAM" id="MobiDB-lite"/>
    </source>
</evidence>
<gene>
    <name evidence="2" type="ORF">AOXY_G27125</name>
</gene>
<feature type="compositionally biased region" description="Basic and acidic residues" evidence="1">
    <location>
        <begin position="32"/>
        <end position="42"/>
    </location>
</feature>
<dbReference type="EMBL" id="JAGXEW010000031">
    <property type="protein sequence ID" value="KAK1155346.1"/>
    <property type="molecule type" value="Genomic_DNA"/>
</dbReference>
<comment type="caution">
    <text evidence="2">The sequence shown here is derived from an EMBL/GenBank/DDBJ whole genome shotgun (WGS) entry which is preliminary data.</text>
</comment>
<dbReference type="Proteomes" id="UP001230051">
    <property type="component" value="Unassembled WGS sequence"/>
</dbReference>
<feature type="compositionally biased region" description="Low complexity" evidence="1">
    <location>
        <begin position="60"/>
        <end position="74"/>
    </location>
</feature>
<proteinExistence type="predicted"/>
<keyword evidence="3" id="KW-1185">Reference proteome</keyword>